<dbReference type="EMBL" id="ACKS01000058">
    <property type="protein sequence ID" value="EFA44213.1"/>
    <property type="molecule type" value="Genomic_DNA"/>
</dbReference>
<keyword evidence="1" id="KW-0472">Membrane</keyword>
<keyword evidence="1" id="KW-0812">Transmembrane</keyword>
<feature type="transmembrane region" description="Helical" evidence="1">
    <location>
        <begin position="6"/>
        <end position="25"/>
    </location>
</feature>
<keyword evidence="3" id="KW-1185">Reference proteome</keyword>
<evidence type="ECO:0000313" key="3">
    <source>
        <dbReference type="Proteomes" id="UP000003160"/>
    </source>
</evidence>
<proteinExistence type="predicted"/>
<comment type="caution">
    <text evidence="2">The sequence shown here is derived from an EMBL/GenBank/DDBJ whole genome shotgun (WGS) entry which is preliminary data.</text>
</comment>
<sequence>MGSQAVIWSAVVIVLFVFFVLHEAVKMRKHAGNKKIFEISDEYDMYDWED</sequence>
<dbReference type="Proteomes" id="UP000003160">
    <property type="component" value="Unassembled WGS sequence"/>
</dbReference>
<accession>D1PWN2</accession>
<keyword evidence="1" id="KW-1133">Transmembrane helix</keyword>
<evidence type="ECO:0000256" key="1">
    <source>
        <dbReference type="SAM" id="Phobius"/>
    </source>
</evidence>
<reference evidence="2 3" key="1">
    <citation type="submission" date="2009-10" db="EMBL/GenBank/DDBJ databases">
        <authorList>
            <person name="Qin X."/>
            <person name="Bachman B."/>
            <person name="Battles P."/>
            <person name="Bell A."/>
            <person name="Bess C."/>
            <person name="Bickham C."/>
            <person name="Chaboub L."/>
            <person name="Chen D."/>
            <person name="Coyle M."/>
            <person name="Deiros D.R."/>
            <person name="Dinh H."/>
            <person name="Forbes L."/>
            <person name="Fowler G."/>
            <person name="Francisco L."/>
            <person name="Fu Q."/>
            <person name="Gubbala S."/>
            <person name="Hale W."/>
            <person name="Han Y."/>
            <person name="Hemphill L."/>
            <person name="Highlander S.K."/>
            <person name="Hirani K."/>
            <person name="Hogues M."/>
            <person name="Jackson L."/>
            <person name="Jakkamsetti A."/>
            <person name="Javaid M."/>
            <person name="Jiang H."/>
            <person name="Korchina V."/>
            <person name="Kovar C."/>
            <person name="Lara F."/>
            <person name="Lee S."/>
            <person name="Mata R."/>
            <person name="Mathew T."/>
            <person name="Moen C."/>
            <person name="Morales K."/>
            <person name="Munidasa M."/>
            <person name="Nazareth L."/>
            <person name="Ngo R."/>
            <person name="Nguyen L."/>
            <person name="Okwuonu G."/>
            <person name="Ongeri F."/>
            <person name="Patil S."/>
            <person name="Petrosino J."/>
            <person name="Pham C."/>
            <person name="Pham P."/>
            <person name="Pu L.-L."/>
            <person name="Puazo M."/>
            <person name="Raj R."/>
            <person name="Reid J."/>
            <person name="Rouhana J."/>
            <person name="Saada N."/>
            <person name="Shang Y."/>
            <person name="Simmons D."/>
            <person name="Thornton R."/>
            <person name="Warren J."/>
            <person name="Weissenberger G."/>
            <person name="Zhang J."/>
            <person name="Zhang L."/>
            <person name="Zhou C."/>
            <person name="Zhu D."/>
            <person name="Muzny D."/>
            <person name="Worley K."/>
            <person name="Gibbs R."/>
        </authorList>
    </citation>
    <scope>NUCLEOTIDE SEQUENCE [LARGE SCALE GENOMIC DNA]</scope>
    <source>
        <strain evidence="2 3">DSM 17361</strain>
    </source>
</reference>
<organism evidence="2 3">
    <name type="scientific">Hallella bergensis DSM 17361</name>
    <dbReference type="NCBI Taxonomy" id="585502"/>
    <lineage>
        <taxon>Bacteria</taxon>
        <taxon>Pseudomonadati</taxon>
        <taxon>Bacteroidota</taxon>
        <taxon>Bacteroidia</taxon>
        <taxon>Bacteroidales</taxon>
        <taxon>Prevotellaceae</taxon>
        <taxon>Hallella</taxon>
    </lineage>
</organism>
<gene>
    <name evidence="2" type="ORF">HMPREF0645_1367</name>
</gene>
<dbReference type="AlphaFoldDB" id="D1PWN2"/>
<dbReference type="HOGENOM" id="CLU_213313_0_0_10"/>
<evidence type="ECO:0000313" key="2">
    <source>
        <dbReference type="EMBL" id="EFA44213.1"/>
    </source>
</evidence>
<protein>
    <submittedName>
        <fullName evidence="2">Uncharacterized protein</fullName>
    </submittedName>
</protein>
<name>D1PWN2_9BACT</name>